<proteinExistence type="predicted"/>
<feature type="non-terminal residue" evidence="2">
    <location>
        <position position="80"/>
    </location>
</feature>
<feature type="compositionally biased region" description="Polar residues" evidence="1">
    <location>
        <begin position="64"/>
        <end position="80"/>
    </location>
</feature>
<sequence length="80" mass="8707">DYDDTTEGKKVCTYYKLKSIPVVLVIDPTTETGKRQLLIDVLLAPNPKILQRALAASLEDNDMNESSVNNNGATNIPTSA</sequence>
<dbReference type="Gramene" id="A09p74680.2_BraZ1">
    <property type="protein sequence ID" value="A09p74680.2_BraZ1.CDS"/>
    <property type="gene ID" value="A09g74680.2_BraZ1"/>
</dbReference>
<feature type="region of interest" description="Disordered" evidence="1">
    <location>
        <begin position="61"/>
        <end position="80"/>
    </location>
</feature>
<dbReference type="Proteomes" id="UP000694005">
    <property type="component" value="Chromosome A09"/>
</dbReference>
<accession>A0A8D9G3T2</accession>
<dbReference type="EMBL" id="LS974625">
    <property type="protein sequence ID" value="CAG7867001.1"/>
    <property type="molecule type" value="Genomic_DNA"/>
</dbReference>
<reference evidence="2 3" key="1">
    <citation type="submission" date="2021-07" db="EMBL/GenBank/DDBJ databases">
        <authorList>
            <consortium name="Genoscope - CEA"/>
            <person name="William W."/>
        </authorList>
    </citation>
    <scope>NUCLEOTIDE SEQUENCE [LARGE SCALE GENOMIC DNA]</scope>
</reference>
<name>A0A8D9G3T2_BRACM</name>
<gene>
    <name evidence="2" type="ORF">BRAPAZ1V2_A09P74680.2</name>
</gene>
<dbReference type="AlphaFoldDB" id="A0A8D9G3T2"/>
<evidence type="ECO:0000313" key="2">
    <source>
        <dbReference type="EMBL" id="CAG7867001.1"/>
    </source>
</evidence>
<dbReference type="Gene3D" id="3.40.30.10">
    <property type="entry name" value="Glutaredoxin"/>
    <property type="match status" value="1"/>
</dbReference>
<protein>
    <recommendedName>
        <fullName evidence="4">Thioredoxin domain-containing protein</fullName>
    </recommendedName>
</protein>
<evidence type="ECO:0000256" key="1">
    <source>
        <dbReference type="SAM" id="MobiDB-lite"/>
    </source>
</evidence>
<evidence type="ECO:0000313" key="3">
    <source>
        <dbReference type="Proteomes" id="UP000694005"/>
    </source>
</evidence>
<organism evidence="2 3">
    <name type="scientific">Brassica campestris</name>
    <name type="common">Field mustard</name>
    <dbReference type="NCBI Taxonomy" id="3711"/>
    <lineage>
        <taxon>Eukaryota</taxon>
        <taxon>Viridiplantae</taxon>
        <taxon>Streptophyta</taxon>
        <taxon>Embryophyta</taxon>
        <taxon>Tracheophyta</taxon>
        <taxon>Spermatophyta</taxon>
        <taxon>Magnoliopsida</taxon>
        <taxon>eudicotyledons</taxon>
        <taxon>Gunneridae</taxon>
        <taxon>Pentapetalae</taxon>
        <taxon>rosids</taxon>
        <taxon>malvids</taxon>
        <taxon>Brassicales</taxon>
        <taxon>Brassicaceae</taxon>
        <taxon>Brassiceae</taxon>
        <taxon>Brassica</taxon>
    </lineage>
</organism>
<evidence type="ECO:0008006" key="4">
    <source>
        <dbReference type="Google" id="ProtNLM"/>
    </source>
</evidence>